<organism evidence="1 2">
    <name type="scientific">Bacillus cereus</name>
    <dbReference type="NCBI Taxonomy" id="1396"/>
    <lineage>
        <taxon>Bacteria</taxon>
        <taxon>Bacillati</taxon>
        <taxon>Bacillota</taxon>
        <taxon>Bacilli</taxon>
        <taxon>Bacillales</taxon>
        <taxon>Bacillaceae</taxon>
        <taxon>Bacillus</taxon>
        <taxon>Bacillus cereus group</taxon>
    </lineage>
</organism>
<accession>A0AAW5L9V1</accession>
<dbReference type="SUPFAM" id="SSF89260">
    <property type="entry name" value="Collagen-binding domain"/>
    <property type="match status" value="1"/>
</dbReference>
<feature type="non-terminal residue" evidence="1">
    <location>
        <position position="1"/>
    </location>
</feature>
<evidence type="ECO:0000313" key="1">
    <source>
        <dbReference type="EMBL" id="MCQ6289404.1"/>
    </source>
</evidence>
<dbReference type="EMBL" id="JANHEB010000425">
    <property type="protein sequence ID" value="MCQ6289404.1"/>
    <property type="molecule type" value="Genomic_DNA"/>
</dbReference>
<protein>
    <submittedName>
        <fullName evidence="1">Peptidase</fullName>
    </submittedName>
</protein>
<evidence type="ECO:0000313" key="2">
    <source>
        <dbReference type="Proteomes" id="UP001204643"/>
    </source>
</evidence>
<gene>
    <name evidence="1" type="ORF">NPM19_33430</name>
</gene>
<dbReference type="Gene3D" id="2.60.120.380">
    <property type="match status" value="1"/>
</dbReference>
<sequence length="76" mass="8445">EKGSNQDQEPIQPVEEASILSFPARIRGSLLGDDSLDVYKFTVAAPRNLHIAVQNDNKIGMTCVLHHESDIQQYVP</sequence>
<name>A0AAW5L9V1_BACCE</name>
<reference evidence="1" key="1">
    <citation type="submission" date="2022-07" db="EMBL/GenBank/DDBJ databases">
        <title>Identification and characterization of Bacillus thuringiensis and other Bacillus cereus group isolates from spinach by whole genome sequencing.</title>
        <authorList>
            <person name="Zao X."/>
            <person name="Zervas A."/>
            <person name="Hendriks M."/>
            <person name="Rajkovic A."/>
            <person name="Van Overbeek L."/>
            <person name="Hendriksen N.B."/>
            <person name="Uyttendaele M."/>
        </authorList>
    </citation>
    <scope>NUCLEOTIDE SEQUENCE</scope>
    <source>
        <strain evidence="1">781001F-1</strain>
    </source>
</reference>
<feature type="non-terminal residue" evidence="1">
    <location>
        <position position="76"/>
    </location>
</feature>
<dbReference type="Proteomes" id="UP001204643">
    <property type="component" value="Unassembled WGS sequence"/>
</dbReference>
<dbReference type="AlphaFoldDB" id="A0AAW5L9V1"/>
<comment type="caution">
    <text evidence="1">The sequence shown here is derived from an EMBL/GenBank/DDBJ whole genome shotgun (WGS) entry which is preliminary data.</text>
</comment>
<proteinExistence type="predicted"/>